<keyword evidence="6 17" id="KW-0547">Nucleotide-binding</keyword>
<dbReference type="InterPro" id="IPR004443">
    <property type="entry name" value="YjeF_N_dom"/>
</dbReference>
<comment type="subunit">
    <text evidence="17">Homotetramer.</text>
</comment>
<feature type="binding site" evidence="18">
    <location>
        <position position="122"/>
    </location>
    <ligand>
        <name>K(+)</name>
        <dbReference type="ChEBI" id="CHEBI:29103"/>
    </ligand>
</feature>
<dbReference type="GO" id="GO:0110051">
    <property type="term" value="P:metabolite repair"/>
    <property type="evidence" value="ECO:0007669"/>
    <property type="project" value="TreeGrafter"/>
</dbReference>
<keyword evidence="9 18" id="KW-0630">Potassium</keyword>
<keyword evidence="23" id="KW-1185">Reference proteome</keyword>
<dbReference type="PROSITE" id="PS51383">
    <property type="entry name" value="YJEF_C_3"/>
    <property type="match status" value="1"/>
</dbReference>
<evidence type="ECO:0000259" key="21">
    <source>
        <dbReference type="PROSITE" id="PS51385"/>
    </source>
</evidence>
<evidence type="ECO:0000256" key="3">
    <source>
        <dbReference type="ARBA" id="ARBA00006001"/>
    </source>
</evidence>
<accession>A0A5A8EYT5</accession>
<comment type="catalytic activity">
    <reaction evidence="15 17 19">
        <text>(6S)-NADHX + ADP = AMP + phosphate + NADH + H(+)</text>
        <dbReference type="Rhea" id="RHEA:32223"/>
        <dbReference type="ChEBI" id="CHEBI:15378"/>
        <dbReference type="ChEBI" id="CHEBI:43474"/>
        <dbReference type="ChEBI" id="CHEBI:57945"/>
        <dbReference type="ChEBI" id="CHEBI:64074"/>
        <dbReference type="ChEBI" id="CHEBI:456215"/>
        <dbReference type="ChEBI" id="CHEBI:456216"/>
        <dbReference type="EC" id="4.2.1.136"/>
    </reaction>
</comment>
<organism evidence="22 23">
    <name type="scientific">Deferribacter autotrophicus</name>
    <dbReference type="NCBI Taxonomy" id="500465"/>
    <lineage>
        <taxon>Bacteria</taxon>
        <taxon>Pseudomonadati</taxon>
        <taxon>Deferribacterota</taxon>
        <taxon>Deferribacteres</taxon>
        <taxon>Deferribacterales</taxon>
        <taxon>Deferribacteraceae</taxon>
        <taxon>Deferribacter</taxon>
    </lineage>
</organism>
<dbReference type="Gene3D" id="3.40.1190.20">
    <property type="match status" value="1"/>
</dbReference>
<keyword evidence="7 17" id="KW-0067">ATP-binding</keyword>
<feature type="binding site" evidence="18">
    <location>
        <begin position="57"/>
        <end position="61"/>
    </location>
    <ligand>
        <name>(6S)-NADPHX</name>
        <dbReference type="ChEBI" id="CHEBI:64076"/>
    </ligand>
</feature>
<dbReference type="PANTHER" id="PTHR12592">
    <property type="entry name" value="ATP-DEPENDENT (S)-NAD(P)H-HYDRATE DEHYDRATASE FAMILY MEMBER"/>
    <property type="match status" value="1"/>
</dbReference>
<dbReference type="Proteomes" id="UP000322876">
    <property type="component" value="Unassembled WGS sequence"/>
</dbReference>
<reference evidence="22 23" key="1">
    <citation type="submission" date="2019-06" db="EMBL/GenBank/DDBJ databases">
        <title>Genomic insights into carbon and energy metabolism of Deferribacter autotrophicus revealed new metabolic traits in the phylum Deferribacteres.</title>
        <authorList>
            <person name="Slobodkin A.I."/>
            <person name="Slobodkina G.B."/>
            <person name="Allioux M."/>
            <person name="Alain K."/>
            <person name="Jebbar M."/>
            <person name="Shadrin V."/>
            <person name="Kublanov I.V."/>
            <person name="Toshchakov S.V."/>
            <person name="Bonch-Osmolovskaya E.A."/>
        </authorList>
    </citation>
    <scope>NUCLEOTIDE SEQUENCE [LARGE SCALE GENOMIC DNA]</scope>
    <source>
        <strain evidence="22 23">SL50</strain>
    </source>
</reference>
<dbReference type="OrthoDB" id="9806925at2"/>
<evidence type="ECO:0000256" key="16">
    <source>
        <dbReference type="ARBA" id="ARBA00049209"/>
    </source>
</evidence>
<evidence type="ECO:0000256" key="1">
    <source>
        <dbReference type="ARBA" id="ARBA00000013"/>
    </source>
</evidence>
<evidence type="ECO:0000256" key="5">
    <source>
        <dbReference type="ARBA" id="ARBA00022723"/>
    </source>
</evidence>
<dbReference type="NCBIfam" id="TIGR00197">
    <property type="entry name" value="yjeF_nterm"/>
    <property type="match status" value="1"/>
</dbReference>
<evidence type="ECO:0000256" key="12">
    <source>
        <dbReference type="ARBA" id="ARBA00023239"/>
    </source>
</evidence>
<evidence type="ECO:0000313" key="22">
    <source>
        <dbReference type="EMBL" id="KAA0256821.1"/>
    </source>
</evidence>
<evidence type="ECO:0000256" key="6">
    <source>
        <dbReference type="ARBA" id="ARBA00022741"/>
    </source>
</evidence>
<feature type="domain" description="YjeF C-terminal" evidence="20">
    <location>
        <begin position="221"/>
        <end position="499"/>
    </location>
</feature>
<dbReference type="EC" id="5.1.99.6" evidence="19"/>
<dbReference type="SUPFAM" id="SSF64153">
    <property type="entry name" value="YjeF N-terminal domain-like"/>
    <property type="match status" value="1"/>
</dbReference>
<evidence type="ECO:0000256" key="11">
    <source>
        <dbReference type="ARBA" id="ARBA00023235"/>
    </source>
</evidence>
<dbReference type="CDD" id="cd01171">
    <property type="entry name" value="YXKO-related"/>
    <property type="match status" value="1"/>
</dbReference>
<comment type="caution">
    <text evidence="18">Lacks conserved residue(s) required for the propagation of feature annotation.</text>
</comment>
<evidence type="ECO:0000256" key="15">
    <source>
        <dbReference type="ARBA" id="ARBA00048238"/>
    </source>
</evidence>
<dbReference type="EC" id="4.2.1.136" evidence="19"/>
<feature type="binding site" evidence="18">
    <location>
        <position position="58"/>
    </location>
    <ligand>
        <name>K(+)</name>
        <dbReference type="ChEBI" id="CHEBI:29103"/>
    </ligand>
</feature>
<evidence type="ECO:0000256" key="13">
    <source>
        <dbReference type="ARBA" id="ARBA00023268"/>
    </source>
</evidence>
<keyword evidence="5 18" id="KW-0479">Metal-binding</keyword>
<keyword evidence="8 17" id="KW-0521">NADP</keyword>
<feature type="binding site" evidence="18">
    <location>
        <position position="155"/>
    </location>
    <ligand>
        <name>(6S)-NADPHX</name>
        <dbReference type="ChEBI" id="CHEBI:64076"/>
    </ligand>
</feature>
<sequence>MEVLSSAQMMEADRYTIEEIGIPSIVLMENAAKGIFEEFLKCEVKKDKIAVVVGKGNNGGDGLAVARHLINNGFSVDVILIYPPEDFKGDAKINYDILKKYPVKFIQYDENVEFDSYDVIFDAIFGTGLGKAVKGVAEQVIEKINFSRGFKIAVDIPSGLSGSSYEIFGKCVKADLTVTLARPKIVHVFYPAKKMCGEVVVKDISIPDSAVSKVNPELFMLNYENLPLIYKREPDSHKGNFGHNVVIGGSKGKMGAPVMAAYASLMAGAGLTTCAIFEDYYYYLSRYPEVMAYIVQGKDFYTLNEVNAIVDFVQDKDVLTIGCGMGRNHQIKEFLAELIDKTDHFTVIDADGLFHLDEILLEKLRYRAVLTPHIGEFARLLGVSKDEVLKDRINLAKEFAIKYGVVLVLKSADTIIATPDGLLFVVSNGVPALAKGGSGDCLAGVIGGLIAQKYSLVDAAKIGCFVMNVTASLLMEEKNEKCIKTTEVIENLYRGFNKIEAYQ</sequence>
<protein>
    <recommendedName>
        <fullName evidence="19">Bifunctional NAD(P)H-hydrate repair enzyme</fullName>
    </recommendedName>
    <alternativeName>
        <fullName evidence="19">Nicotinamide nucleotide repair protein</fullName>
    </alternativeName>
    <domain>
        <recommendedName>
            <fullName evidence="19">ADP-dependent (S)-NAD(P)H-hydrate dehydratase</fullName>
            <ecNumber evidence="19">4.2.1.136</ecNumber>
        </recommendedName>
        <alternativeName>
            <fullName evidence="19">ADP-dependent NAD(P)HX dehydratase</fullName>
        </alternativeName>
    </domain>
    <domain>
        <recommendedName>
            <fullName evidence="19">NAD(P)H-hydrate epimerase</fullName>
            <ecNumber evidence="19">5.1.99.6</ecNumber>
        </recommendedName>
    </domain>
</protein>
<dbReference type="AlphaFoldDB" id="A0A5A8EYT5"/>
<dbReference type="Gene3D" id="3.40.50.10260">
    <property type="entry name" value="YjeF N-terminal domain"/>
    <property type="match status" value="1"/>
</dbReference>
<comment type="similarity">
    <text evidence="4 19">In the C-terminal section; belongs to the NnrD/CARKD family.</text>
</comment>
<dbReference type="GO" id="GO:0052855">
    <property type="term" value="F:ADP-dependent NAD(P)H-hydrate dehydratase activity"/>
    <property type="evidence" value="ECO:0007669"/>
    <property type="project" value="UniProtKB-UniRule"/>
</dbReference>
<dbReference type="Pfam" id="PF01256">
    <property type="entry name" value="Carb_kinase"/>
    <property type="match status" value="1"/>
</dbReference>
<feature type="binding site" evidence="18">
    <location>
        <begin position="126"/>
        <end position="132"/>
    </location>
    <ligand>
        <name>(6S)-NADPHX</name>
        <dbReference type="ChEBI" id="CHEBI:64076"/>
    </ligand>
</feature>
<keyword evidence="12 17" id="KW-0456">Lyase</keyword>
<comment type="cofactor">
    <cofactor evidence="17">
        <name>Mg(2+)</name>
        <dbReference type="ChEBI" id="CHEBI:18420"/>
    </cofactor>
</comment>
<evidence type="ECO:0000256" key="14">
    <source>
        <dbReference type="ARBA" id="ARBA00025153"/>
    </source>
</evidence>
<proteinExistence type="inferred from homology"/>
<evidence type="ECO:0000256" key="8">
    <source>
        <dbReference type="ARBA" id="ARBA00022857"/>
    </source>
</evidence>
<dbReference type="HAMAP" id="MF_01966">
    <property type="entry name" value="NADHX_epimerase"/>
    <property type="match status" value="1"/>
</dbReference>
<gene>
    <name evidence="17" type="primary">nnrD</name>
    <name evidence="18" type="synonym">nnrE</name>
    <name evidence="22" type="ORF">FHQ18_11875</name>
</gene>
<comment type="function">
    <text evidence="18">Catalyzes the epimerization of the S- and R-forms of NAD(P)HX, a damaged form of NAD(P)H that is a result of enzymatic or heat-dependent hydration. This is a prerequisite for the S-specific NAD(P)H-hydrate dehydratase to allow the repair of both epimers of NAD(P)HX.</text>
</comment>
<feature type="binding site" evidence="17">
    <location>
        <position position="439"/>
    </location>
    <ligand>
        <name>AMP</name>
        <dbReference type="ChEBI" id="CHEBI:456215"/>
    </ligand>
</feature>
<feature type="binding site" evidence="17">
    <location>
        <begin position="410"/>
        <end position="414"/>
    </location>
    <ligand>
        <name>AMP</name>
        <dbReference type="ChEBI" id="CHEBI:456215"/>
    </ligand>
</feature>
<evidence type="ECO:0000256" key="2">
    <source>
        <dbReference type="ARBA" id="ARBA00000909"/>
    </source>
</evidence>
<evidence type="ECO:0000313" key="23">
    <source>
        <dbReference type="Proteomes" id="UP000322876"/>
    </source>
</evidence>
<dbReference type="SUPFAM" id="SSF53613">
    <property type="entry name" value="Ribokinase-like"/>
    <property type="match status" value="1"/>
</dbReference>
<keyword evidence="11 18" id="KW-0413">Isomerase</keyword>
<comment type="caution">
    <text evidence="22">The sequence shown here is derived from an EMBL/GenBank/DDBJ whole genome shotgun (WGS) entry which is preliminary data.</text>
</comment>
<dbReference type="PANTHER" id="PTHR12592:SF0">
    <property type="entry name" value="ATP-DEPENDENT (S)-NAD(P)H-HYDRATE DEHYDRATASE"/>
    <property type="match status" value="1"/>
</dbReference>
<dbReference type="HAMAP" id="MF_01965">
    <property type="entry name" value="NADHX_dehydratase"/>
    <property type="match status" value="1"/>
</dbReference>
<dbReference type="InterPro" id="IPR030677">
    <property type="entry name" value="Nnr"/>
</dbReference>
<keyword evidence="13" id="KW-0511">Multifunctional enzyme</keyword>
<comment type="similarity">
    <text evidence="18">Belongs to the NnrE/AIBP family.</text>
</comment>
<evidence type="ECO:0000259" key="20">
    <source>
        <dbReference type="PROSITE" id="PS51383"/>
    </source>
</evidence>
<feature type="binding site" evidence="17">
    <location>
        <position position="373"/>
    </location>
    <ligand>
        <name>(6S)-NADPHX</name>
        <dbReference type="ChEBI" id="CHEBI:64076"/>
    </ligand>
</feature>
<name>A0A5A8EYT5_9BACT</name>
<feature type="binding site" evidence="17">
    <location>
        <position position="324"/>
    </location>
    <ligand>
        <name>(6S)-NADPHX</name>
        <dbReference type="ChEBI" id="CHEBI:64076"/>
    </ligand>
</feature>
<evidence type="ECO:0000256" key="19">
    <source>
        <dbReference type="PIRNR" id="PIRNR017184"/>
    </source>
</evidence>
<evidence type="ECO:0000256" key="10">
    <source>
        <dbReference type="ARBA" id="ARBA00023027"/>
    </source>
</evidence>
<dbReference type="GO" id="GO:0052856">
    <property type="term" value="F:NAD(P)HX epimerase activity"/>
    <property type="evidence" value="ECO:0007669"/>
    <property type="project" value="UniProtKB-UniRule"/>
</dbReference>
<evidence type="ECO:0000256" key="17">
    <source>
        <dbReference type="HAMAP-Rule" id="MF_01965"/>
    </source>
</evidence>
<evidence type="ECO:0000256" key="4">
    <source>
        <dbReference type="ARBA" id="ARBA00009524"/>
    </source>
</evidence>
<comment type="catalytic activity">
    <reaction evidence="16 17 19">
        <text>(6S)-NADPHX + ADP = AMP + phosphate + NADPH + H(+)</text>
        <dbReference type="Rhea" id="RHEA:32235"/>
        <dbReference type="ChEBI" id="CHEBI:15378"/>
        <dbReference type="ChEBI" id="CHEBI:43474"/>
        <dbReference type="ChEBI" id="CHEBI:57783"/>
        <dbReference type="ChEBI" id="CHEBI:64076"/>
        <dbReference type="ChEBI" id="CHEBI:456215"/>
        <dbReference type="ChEBI" id="CHEBI:456216"/>
        <dbReference type="EC" id="4.2.1.136"/>
    </reaction>
</comment>
<feature type="domain" description="YjeF N-terminal" evidence="21">
    <location>
        <begin position="9"/>
        <end position="212"/>
    </location>
</feature>
<comment type="similarity">
    <text evidence="17">Belongs to the NnrD/CARKD family.</text>
</comment>
<dbReference type="Pfam" id="PF03853">
    <property type="entry name" value="YjeF_N"/>
    <property type="match status" value="1"/>
</dbReference>
<comment type="cofactor">
    <cofactor evidence="18 19">
        <name>K(+)</name>
        <dbReference type="ChEBI" id="CHEBI:29103"/>
    </cofactor>
    <text evidence="18 19">Binds 1 potassium ion per subunit.</text>
</comment>
<comment type="function">
    <text evidence="14 19">Bifunctional enzyme that catalyzes the epimerization of the S- and R-forms of NAD(P)HX and the dehydration of the S-form of NAD(P)HX at the expense of ADP, which is converted to AMP. This allows the repair of both epimers of NAD(P)HX, a damaged form of NAD(P)H that is a result of enzymatic or heat-dependent hydration.</text>
</comment>
<feature type="binding site" evidence="17">
    <location>
        <position position="440"/>
    </location>
    <ligand>
        <name>(6S)-NADPHX</name>
        <dbReference type="ChEBI" id="CHEBI:64076"/>
    </ligand>
</feature>
<keyword evidence="10 17" id="KW-0520">NAD</keyword>
<dbReference type="GO" id="GO:0046496">
    <property type="term" value="P:nicotinamide nucleotide metabolic process"/>
    <property type="evidence" value="ECO:0007669"/>
    <property type="project" value="UniProtKB-UniRule"/>
</dbReference>
<evidence type="ECO:0000256" key="9">
    <source>
        <dbReference type="ARBA" id="ARBA00022958"/>
    </source>
</evidence>
<evidence type="ECO:0000256" key="18">
    <source>
        <dbReference type="HAMAP-Rule" id="MF_01966"/>
    </source>
</evidence>
<dbReference type="InterPro" id="IPR036652">
    <property type="entry name" value="YjeF_N_dom_sf"/>
</dbReference>
<comment type="function">
    <text evidence="17">Catalyzes the dehydration of the S-form of NAD(P)HX at the expense of ADP, which is converted to AMP. Together with NAD(P)HX epimerase, which catalyzes the epimerization of the S- and R-forms, the enzyme allows the repair of both epimers of NAD(P)HX, a damaged form of NAD(P)H that is a result of enzymatic or heat-dependent hydration.</text>
</comment>
<dbReference type="PROSITE" id="PS51385">
    <property type="entry name" value="YJEF_N"/>
    <property type="match status" value="1"/>
</dbReference>
<dbReference type="PIRSF" id="PIRSF017184">
    <property type="entry name" value="Nnr"/>
    <property type="match status" value="1"/>
</dbReference>
<feature type="binding site" evidence="17">
    <location>
        <position position="256"/>
    </location>
    <ligand>
        <name>(6S)-NADPHX</name>
        <dbReference type="ChEBI" id="CHEBI:64076"/>
    </ligand>
</feature>
<dbReference type="NCBIfam" id="TIGR00196">
    <property type="entry name" value="yjeF_cterm"/>
    <property type="match status" value="1"/>
</dbReference>
<comment type="catalytic activity">
    <reaction evidence="2 18 19">
        <text>(6R)-NADPHX = (6S)-NADPHX</text>
        <dbReference type="Rhea" id="RHEA:32227"/>
        <dbReference type="ChEBI" id="CHEBI:64076"/>
        <dbReference type="ChEBI" id="CHEBI:64077"/>
        <dbReference type="EC" id="5.1.99.6"/>
    </reaction>
</comment>
<feature type="binding site" evidence="18">
    <location>
        <position position="158"/>
    </location>
    <ligand>
        <name>K(+)</name>
        <dbReference type="ChEBI" id="CHEBI:29103"/>
    </ligand>
</feature>
<dbReference type="InterPro" id="IPR029056">
    <property type="entry name" value="Ribokinase-like"/>
</dbReference>
<dbReference type="EMBL" id="VFJB01000010">
    <property type="protein sequence ID" value="KAA0256821.1"/>
    <property type="molecule type" value="Genomic_DNA"/>
</dbReference>
<dbReference type="InterPro" id="IPR000631">
    <property type="entry name" value="CARKD"/>
</dbReference>
<comment type="catalytic activity">
    <reaction evidence="1 18 19">
        <text>(6R)-NADHX = (6S)-NADHX</text>
        <dbReference type="Rhea" id="RHEA:32215"/>
        <dbReference type="ChEBI" id="CHEBI:64074"/>
        <dbReference type="ChEBI" id="CHEBI:64075"/>
        <dbReference type="EC" id="5.1.99.6"/>
    </reaction>
</comment>
<comment type="similarity">
    <text evidence="3 19">In the N-terminal section; belongs to the NnrE/AIBP family.</text>
</comment>
<evidence type="ECO:0000256" key="7">
    <source>
        <dbReference type="ARBA" id="ARBA00022840"/>
    </source>
</evidence>
<dbReference type="RefSeq" id="WP_149267401.1">
    <property type="nucleotide sequence ID" value="NZ_VFJB01000010.1"/>
</dbReference>
<dbReference type="GO" id="GO:0046872">
    <property type="term" value="F:metal ion binding"/>
    <property type="evidence" value="ECO:0007669"/>
    <property type="project" value="UniProtKB-UniRule"/>
</dbReference>
<dbReference type="GO" id="GO:0005524">
    <property type="term" value="F:ATP binding"/>
    <property type="evidence" value="ECO:0007669"/>
    <property type="project" value="UniProtKB-UniRule"/>
</dbReference>